<dbReference type="Pfam" id="PF00999">
    <property type="entry name" value="Na_H_Exchanger"/>
    <property type="match status" value="1"/>
</dbReference>
<feature type="transmembrane region" description="Helical" evidence="11">
    <location>
        <begin position="55"/>
        <end position="76"/>
    </location>
</feature>
<evidence type="ECO:0000256" key="11">
    <source>
        <dbReference type="SAM" id="Phobius"/>
    </source>
</evidence>
<comment type="catalytic activity">
    <reaction evidence="9">
        <text>Na(+)(in) + H(+)(out) = Na(+)(out) + H(+)(in)</text>
        <dbReference type="Rhea" id="RHEA:29419"/>
        <dbReference type="ChEBI" id="CHEBI:15378"/>
        <dbReference type="ChEBI" id="CHEBI:29101"/>
    </reaction>
</comment>
<dbReference type="GO" id="GO:0005768">
    <property type="term" value="C:endosome"/>
    <property type="evidence" value="ECO:0000318"/>
    <property type="project" value="GO_Central"/>
</dbReference>
<feature type="transmembrane region" description="Helical" evidence="11">
    <location>
        <begin position="203"/>
        <end position="219"/>
    </location>
</feature>
<evidence type="ECO:0000256" key="6">
    <source>
        <dbReference type="ARBA" id="ARBA00023065"/>
    </source>
</evidence>
<dbReference type="PRINTS" id="PR01084">
    <property type="entry name" value="NAHEXCHNGR"/>
</dbReference>
<keyword evidence="5" id="KW-0915">Sodium</keyword>
<feature type="transmembrane region" description="Helical" evidence="11">
    <location>
        <begin position="96"/>
        <end position="114"/>
    </location>
</feature>
<comment type="catalytic activity">
    <reaction evidence="10">
        <text>K(+)(in) + H(+)(out) = K(+)(out) + H(+)(in)</text>
        <dbReference type="Rhea" id="RHEA:29467"/>
        <dbReference type="ChEBI" id="CHEBI:15378"/>
        <dbReference type="ChEBI" id="CHEBI:29103"/>
    </reaction>
</comment>
<reference evidence="13 14" key="1">
    <citation type="journal article" date="2011" name="Science">
        <title>The Selaginella genome identifies genetic changes associated with the evolution of vascular plants.</title>
        <authorList>
            <person name="Banks J.A."/>
            <person name="Nishiyama T."/>
            <person name="Hasebe M."/>
            <person name="Bowman J.L."/>
            <person name="Gribskov M."/>
            <person name="dePamphilis C."/>
            <person name="Albert V.A."/>
            <person name="Aono N."/>
            <person name="Aoyama T."/>
            <person name="Ambrose B.A."/>
            <person name="Ashton N.W."/>
            <person name="Axtell M.J."/>
            <person name="Barker E."/>
            <person name="Barker M.S."/>
            <person name="Bennetzen J.L."/>
            <person name="Bonawitz N.D."/>
            <person name="Chapple C."/>
            <person name="Cheng C."/>
            <person name="Correa L.G."/>
            <person name="Dacre M."/>
            <person name="DeBarry J."/>
            <person name="Dreyer I."/>
            <person name="Elias M."/>
            <person name="Engstrom E.M."/>
            <person name="Estelle M."/>
            <person name="Feng L."/>
            <person name="Finet C."/>
            <person name="Floyd S.K."/>
            <person name="Frommer W.B."/>
            <person name="Fujita T."/>
            <person name="Gramzow L."/>
            <person name="Gutensohn M."/>
            <person name="Harholt J."/>
            <person name="Hattori M."/>
            <person name="Heyl A."/>
            <person name="Hirai T."/>
            <person name="Hiwatashi Y."/>
            <person name="Ishikawa M."/>
            <person name="Iwata M."/>
            <person name="Karol K.G."/>
            <person name="Koehler B."/>
            <person name="Kolukisaoglu U."/>
            <person name="Kubo M."/>
            <person name="Kurata T."/>
            <person name="Lalonde S."/>
            <person name="Li K."/>
            <person name="Li Y."/>
            <person name="Litt A."/>
            <person name="Lyons E."/>
            <person name="Manning G."/>
            <person name="Maruyama T."/>
            <person name="Michael T.P."/>
            <person name="Mikami K."/>
            <person name="Miyazaki S."/>
            <person name="Morinaga S."/>
            <person name="Murata T."/>
            <person name="Mueller-Roeber B."/>
            <person name="Nelson D.R."/>
            <person name="Obara M."/>
            <person name="Oguri Y."/>
            <person name="Olmstead R.G."/>
            <person name="Onodera N."/>
            <person name="Petersen B.L."/>
            <person name="Pils B."/>
            <person name="Prigge M."/>
            <person name="Rensing S.A."/>
            <person name="Riano-Pachon D.M."/>
            <person name="Roberts A.W."/>
            <person name="Sato Y."/>
            <person name="Scheller H.V."/>
            <person name="Schulz B."/>
            <person name="Schulz C."/>
            <person name="Shakirov E.V."/>
            <person name="Shibagaki N."/>
            <person name="Shinohara N."/>
            <person name="Shippen D.E."/>
            <person name="Soerensen I."/>
            <person name="Sotooka R."/>
            <person name="Sugimoto N."/>
            <person name="Sugita M."/>
            <person name="Sumikawa N."/>
            <person name="Tanurdzic M."/>
            <person name="Theissen G."/>
            <person name="Ulvskov P."/>
            <person name="Wakazuki S."/>
            <person name="Weng J.K."/>
            <person name="Willats W.W."/>
            <person name="Wipf D."/>
            <person name="Wolf P.G."/>
            <person name="Yang L."/>
            <person name="Zimmer A.D."/>
            <person name="Zhu Q."/>
            <person name="Mitros T."/>
            <person name="Hellsten U."/>
            <person name="Loque D."/>
            <person name="Otillar R."/>
            <person name="Salamov A."/>
            <person name="Schmutz J."/>
            <person name="Shapiro H."/>
            <person name="Lindquist E."/>
            <person name="Lucas S."/>
            <person name="Rokhsar D."/>
            <person name="Grigoriev I.V."/>
        </authorList>
    </citation>
    <scope>NUCLEOTIDE SEQUENCE [LARGE SCALE GENOMIC DNA]</scope>
</reference>
<dbReference type="KEGG" id="smo:SELMODRAFT_97180"/>
<sequence>MILGILFGGLSKLFFDGGNLTFDNQAFFYWLLPIIIFNAGYSLKRKDFFRNFTTIMLFAVAGTVVSALAYGLLTYFLYLAGVIRHLSKEAPLLDSLMFGALISAIDPVATLSIFQDVHAPTLLYNLVLGESLVNDASAIVLFRTFVSIQCFSSKYNDTRALFHCDTVQFCVISVASTALGFVVSLLCALVLKFIDSKSEYAKFELAFILISAYVAYAVGELLSLSGIMSLFFCGICNAHYGYYNSSQASKIGSRYALEALSFLAEIFVFGYLGMQVVLLDHKFDTGLILSAIPLCLISRAINIFPLSWLANKGR</sequence>
<dbReference type="InParanoid" id="D8RMW6"/>
<keyword evidence="8" id="KW-0739">Sodium transport</keyword>
<accession>D8RMW6</accession>
<dbReference type="PANTHER" id="PTHR10110:SF127">
    <property type="entry name" value="SODIUM_HYDROGEN EXCHANGER 5-RELATED"/>
    <property type="match status" value="1"/>
</dbReference>
<evidence type="ECO:0000256" key="7">
    <source>
        <dbReference type="ARBA" id="ARBA00023136"/>
    </source>
</evidence>
<evidence type="ECO:0000256" key="3">
    <source>
        <dbReference type="ARBA" id="ARBA00022692"/>
    </source>
</evidence>
<dbReference type="GO" id="GO:0005886">
    <property type="term" value="C:plasma membrane"/>
    <property type="evidence" value="ECO:0000318"/>
    <property type="project" value="GO_Central"/>
</dbReference>
<dbReference type="InterPro" id="IPR004709">
    <property type="entry name" value="NaH_exchanger"/>
</dbReference>
<dbReference type="GO" id="GO:0071805">
    <property type="term" value="P:potassium ion transmembrane transport"/>
    <property type="evidence" value="ECO:0000318"/>
    <property type="project" value="GO_Central"/>
</dbReference>
<evidence type="ECO:0000256" key="4">
    <source>
        <dbReference type="ARBA" id="ARBA00022989"/>
    </source>
</evidence>
<evidence type="ECO:0000259" key="12">
    <source>
        <dbReference type="Pfam" id="PF00999"/>
    </source>
</evidence>
<dbReference type="eggNOG" id="KOG1965">
    <property type="taxonomic scope" value="Eukaryota"/>
</dbReference>
<dbReference type="GO" id="GO:0098719">
    <property type="term" value="P:sodium ion import across plasma membrane"/>
    <property type="evidence" value="ECO:0000318"/>
    <property type="project" value="GO_Central"/>
</dbReference>
<keyword evidence="2" id="KW-0813">Transport</keyword>
<evidence type="ECO:0000313" key="14">
    <source>
        <dbReference type="Proteomes" id="UP000001514"/>
    </source>
</evidence>
<dbReference type="GO" id="GO:0015386">
    <property type="term" value="F:potassium:proton antiporter activity"/>
    <property type="evidence" value="ECO:0000318"/>
    <property type="project" value="GO_Central"/>
</dbReference>
<name>D8RMW6_SELML</name>
<keyword evidence="7 11" id="KW-0472">Membrane</keyword>
<dbReference type="HOGENOM" id="CLU_005912_11_4_1"/>
<evidence type="ECO:0000256" key="9">
    <source>
        <dbReference type="ARBA" id="ARBA00047524"/>
    </source>
</evidence>
<evidence type="ECO:0000256" key="1">
    <source>
        <dbReference type="ARBA" id="ARBA00004141"/>
    </source>
</evidence>
<dbReference type="EMBL" id="GL377584">
    <property type="protein sequence ID" value="EFJ26606.1"/>
    <property type="molecule type" value="Genomic_DNA"/>
</dbReference>
<dbReference type="Proteomes" id="UP000001514">
    <property type="component" value="Unassembled WGS sequence"/>
</dbReference>
<feature type="transmembrane region" description="Helical" evidence="11">
    <location>
        <begin position="166"/>
        <end position="191"/>
    </location>
</feature>
<feature type="transmembrane region" description="Helical" evidence="11">
    <location>
        <begin position="286"/>
        <end position="310"/>
    </location>
</feature>
<keyword evidence="4 11" id="KW-1133">Transmembrane helix</keyword>
<gene>
    <name evidence="13" type="ORF">SELMODRAFT_97180</name>
</gene>
<keyword evidence="14" id="KW-1185">Reference proteome</keyword>
<evidence type="ECO:0000256" key="10">
    <source>
        <dbReference type="ARBA" id="ARBA00047912"/>
    </source>
</evidence>
<keyword evidence="6" id="KW-0406">Ion transport</keyword>
<dbReference type="AlphaFoldDB" id="D8RMW6"/>
<feature type="domain" description="Cation/H+ exchanger transmembrane" evidence="12">
    <location>
        <begin position="1"/>
        <end position="311"/>
    </location>
</feature>
<dbReference type="PANTHER" id="PTHR10110">
    <property type="entry name" value="SODIUM/HYDROGEN EXCHANGER"/>
    <property type="match status" value="1"/>
</dbReference>
<feature type="transmembrane region" description="Helical" evidence="11">
    <location>
        <begin position="255"/>
        <end position="274"/>
    </location>
</feature>
<evidence type="ECO:0000256" key="2">
    <source>
        <dbReference type="ARBA" id="ARBA00022448"/>
    </source>
</evidence>
<evidence type="ECO:0000256" key="8">
    <source>
        <dbReference type="ARBA" id="ARBA00023201"/>
    </source>
</evidence>
<dbReference type="GO" id="GO:0015385">
    <property type="term" value="F:sodium:proton antiporter activity"/>
    <property type="evidence" value="ECO:0000318"/>
    <property type="project" value="GO_Central"/>
</dbReference>
<dbReference type="STRING" id="88036.D8RMW6"/>
<dbReference type="GO" id="GO:0051453">
    <property type="term" value="P:regulation of intracellular pH"/>
    <property type="evidence" value="ECO:0000318"/>
    <property type="project" value="GO_Central"/>
</dbReference>
<feature type="transmembrane region" description="Helical" evidence="11">
    <location>
        <begin position="26"/>
        <end position="43"/>
    </location>
</feature>
<protein>
    <recommendedName>
        <fullName evidence="12">Cation/H+ exchanger transmembrane domain-containing protein</fullName>
    </recommendedName>
</protein>
<dbReference type="OMA" id="HISIMIL"/>
<dbReference type="InterPro" id="IPR006153">
    <property type="entry name" value="Cation/H_exchanger_TM"/>
</dbReference>
<comment type="subcellular location">
    <subcellularLocation>
        <location evidence="1">Membrane</location>
        <topology evidence="1">Multi-pass membrane protein</topology>
    </subcellularLocation>
</comment>
<evidence type="ECO:0000256" key="5">
    <source>
        <dbReference type="ARBA" id="ARBA00023053"/>
    </source>
</evidence>
<dbReference type="Gene3D" id="6.10.140.1330">
    <property type="match status" value="1"/>
</dbReference>
<proteinExistence type="predicted"/>
<keyword evidence="3 11" id="KW-0812">Transmembrane</keyword>
<organism evidence="14">
    <name type="scientific">Selaginella moellendorffii</name>
    <name type="common">Spikemoss</name>
    <dbReference type="NCBI Taxonomy" id="88036"/>
    <lineage>
        <taxon>Eukaryota</taxon>
        <taxon>Viridiplantae</taxon>
        <taxon>Streptophyta</taxon>
        <taxon>Embryophyta</taxon>
        <taxon>Tracheophyta</taxon>
        <taxon>Lycopodiopsida</taxon>
        <taxon>Selaginellales</taxon>
        <taxon>Selaginellaceae</taxon>
        <taxon>Selaginella</taxon>
    </lineage>
</organism>
<evidence type="ECO:0000313" key="13">
    <source>
        <dbReference type="EMBL" id="EFJ26606.1"/>
    </source>
</evidence>
<dbReference type="Gramene" id="EFJ26606">
    <property type="protein sequence ID" value="EFJ26606"/>
    <property type="gene ID" value="SELMODRAFT_97180"/>
</dbReference>
<dbReference type="InterPro" id="IPR018422">
    <property type="entry name" value="Cation/H_exchanger_CPA1"/>
</dbReference>